<dbReference type="EMBL" id="PYMA01000003">
    <property type="protein sequence ID" value="PSW20772.1"/>
    <property type="molecule type" value="Genomic_DNA"/>
</dbReference>
<protein>
    <submittedName>
        <fullName evidence="3">Lactonase family protein</fullName>
    </submittedName>
</protein>
<evidence type="ECO:0000313" key="4">
    <source>
        <dbReference type="Proteomes" id="UP000241771"/>
    </source>
</evidence>
<sequence length="344" mass="36876">MTANSHLHFYVGTYTDAPSNSSGIAHITLNPETGELTRLDDAITLRNPSYLAATKQGVYAFSEVAREEGAALNFISSATSQALPIAGDYPCHLDIKAPYLAVANYGSGNVSVYQLDGNGGPLDAIGELYVEGSGPNKDRQLSPHAHQVTFLKSSNHLAIVDLGTDSVHFFGYSSDADKPAFALDQSIAMPAGSGPRHLVFNQSETTAYVVCELSETLVVLTNSKTGWQVTHQCDLLAETPNGEAASAIRLSTDEKYLYVSCRAQNKISHFNVSGEVPRRLAAYDCGGAFPRDFIISADGKWLLTANQHSNNIASFHRNSETGELAPTGYQCNVDAPVCLVEIAK</sequence>
<accession>A0A2T3NX31</accession>
<dbReference type="GO" id="GO:0017057">
    <property type="term" value="F:6-phosphogluconolactonase activity"/>
    <property type="evidence" value="ECO:0007669"/>
    <property type="project" value="TreeGrafter"/>
</dbReference>
<dbReference type="InterPro" id="IPR019405">
    <property type="entry name" value="Lactonase_7-beta_prop"/>
</dbReference>
<proteinExistence type="inferred from homology"/>
<reference evidence="3 4" key="1">
    <citation type="submission" date="2018-01" db="EMBL/GenBank/DDBJ databases">
        <title>Whole genome sequencing of Histamine producing bacteria.</title>
        <authorList>
            <person name="Butler K."/>
        </authorList>
    </citation>
    <scope>NUCLEOTIDE SEQUENCE [LARGE SCALE GENOMIC DNA]</scope>
    <source>
        <strain evidence="3 4">DSM 100436</strain>
    </source>
</reference>
<dbReference type="OrthoDB" id="9790815at2"/>
<dbReference type="InterPro" id="IPR011048">
    <property type="entry name" value="Haem_d1_sf"/>
</dbReference>
<dbReference type="InterPro" id="IPR015943">
    <property type="entry name" value="WD40/YVTN_repeat-like_dom_sf"/>
</dbReference>
<keyword evidence="4" id="KW-1185">Reference proteome</keyword>
<evidence type="ECO:0000256" key="2">
    <source>
        <dbReference type="ARBA" id="ARBA00022526"/>
    </source>
</evidence>
<keyword evidence="2" id="KW-0313">Glucose metabolism</keyword>
<dbReference type="Gene3D" id="2.130.10.10">
    <property type="entry name" value="YVTN repeat-like/Quinoprotein amine dehydrogenase"/>
    <property type="match status" value="1"/>
</dbReference>
<dbReference type="PANTHER" id="PTHR30344:SF1">
    <property type="entry name" value="6-PHOSPHOGLUCONOLACTONASE"/>
    <property type="match status" value="1"/>
</dbReference>
<dbReference type="Proteomes" id="UP000241771">
    <property type="component" value="Unassembled WGS sequence"/>
</dbReference>
<dbReference type="PANTHER" id="PTHR30344">
    <property type="entry name" value="6-PHOSPHOGLUCONOLACTONASE-RELATED"/>
    <property type="match status" value="1"/>
</dbReference>
<evidence type="ECO:0000256" key="1">
    <source>
        <dbReference type="ARBA" id="ARBA00005564"/>
    </source>
</evidence>
<name>A0A2T3NX31_9GAMM</name>
<dbReference type="Pfam" id="PF10282">
    <property type="entry name" value="Lactonase"/>
    <property type="match status" value="1"/>
</dbReference>
<comment type="similarity">
    <text evidence="1">Belongs to the cycloisomerase 2 family.</text>
</comment>
<organism evidence="3 4">
    <name type="scientific">Photobacterium sanctipauli</name>
    <dbReference type="NCBI Taxonomy" id="1342794"/>
    <lineage>
        <taxon>Bacteria</taxon>
        <taxon>Pseudomonadati</taxon>
        <taxon>Pseudomonadota</taxon>
        <taxon>Gammaproteobacteria</taxon>
        <taxon>Vibrionales</taxon>
        <taxon>Vibrionaceae</taxon>
        <taxon>Photobacterium</taxon>
    </lineage>
</organism>
<dbReference type="InterPro" id="IPR050282">
    <property type="entry name" value="Cycloisomerase_2"/>
</dbReference>
<dbReference type="RefSeq" id="WP_036820321.1">
    <property type="nucleotide sequence ID" value="NZ_JGVO01000270.1"/>
</dbReference>
<keyword evidence="2" id="KW-0119">Carbohydrate metabolism</keyword>
<dbReference type="AlphaFoldDB" id="A0A2T3NX31"/>
<evidence type="ECO:0000313" key="3">
    <source>
        <dbReference type="EMBL" id="PSW20772.1"/>
    </source>
</evidence>
<gene>
    <name evidence="3" type="ORF">C9I98_08005</name>
</gene>
<comment type="caution">
    <text evidence="3">The sequence shown here is derived from an EMBL/GenBank/DDBJ whole genome shotgun (WGS) entry which is preliminary data.</text>
</comment>
<dbReference type="SUPFAM" id="SSF51004">
    <property type="entry name" value="C-terminal (heme d1) domain of cytochrome cd1-nitrite reductase"/>
    <property type="match status" value="1"/>
</dbReference>
<dbReference type="GO" id="GO:0006006">
    <property type="term" value="P:glucose metabolic process"/>
    <property type="evidence" value="ECO:0007669"/>
    <property type="project" value="UniProtKB-KW"/>
</dbReference>